<dbReference type="GO" id="GO:1990904">
    <property type="term" value="C:ribonucleoprotein complex"/>
    <property type="evidence" value="ECO:0007669"/>
    <property type="project" value="UniProtKB-KW"/>
</dbReference>
<dbReference type="SUPFAM" id="SSF56047">
    <property type="entry name" value="Ribosomal protein S8"/>
    <property type="match status" value="1"/>
</dbReference>
<comment type="similarity">
    <text evidence="1">Belongs to the universal ribosomal protein uS8 family.</text>
</comment>
<evidence type="ECO:0000256" key="3">
    <source>
        <dbReference type="ARBA" id="ARBA00023274"/>
    </source>
</evidence>
<keyword evidence="3" id="KW-0687">Ribonucleoprotein</keyword>
<evidence type="ECO:0000256" key="1">
    <source>
        <dbReference type="ARBA" id="ARBA00006471"/>
    </source>
</evidence>
<evidence type="ECO:0000313" key="4">
    <source>
        <dbReference type="EMBL" id="GEU64259.1"/>
    </source>
</evidence>
<accession>A0A6L2LSY7</accession>
<dbReference type="PANTHER" id="PTHR11758">
    <property type="entry name" value="40S RIBOSOMAL PROTEIN S15A"/>
    <property type="match status" value="1"/>
</dbReference>
<reference evidence="4" key="1">
    <citation type="journal article" date="2019" name="Sci. Rep.">
        <title>Draft genome of Tanacetum cinerariifolium, the natural source of mosquito coil.</title>
        <authorList>
            <person name="Yamashiro T."/>
            <person name="Shiraishi A."/>
            <person name="Satake H."/>
            <person name="Nakayama K."/>
        </authorList>
    </citation>
    <scope>NUCLEOTIDE SEQUENCE</scope>
</reference>
<dbReference type="GO" id="GO:0003735">
    <property type="term" value="F:structural constituent of ribosome"/>
    <property type="evidence" value="ECO:0007669"/>
    <property type="project" value="InterPro"/>
</dbReference>
<dbReference type="GO" id="GO:0005840">
    <property type="term" value="C:ribosome"/>
    <property type="evidence" value="ECO:0007669"/>
    <property type="project" value="UniProtKB-KW"/>
</dbReference>
<dbReference type="InterPro" id="IPR035987">
    <property type="entry name" value="Ribosomal_uS8_sf"/>
</dbReference>
<comment type="caution">
    <text evidence="4">The sequence shown here is derived from an EMBL/GenBank/DDBJ whole genome shotgun (WGS) entry which is preliminary data.</text>
</comment>
<keyword evidence="2 4" id="KW-0689">Ribosomal protein</keyword>
<dbReference type="EMBL" id="BKCJ010004990">
    <property type="protein sequence ID" value="GEU64259.1"/>
    <property type="molecule type" value="Genomic_DNA"/>
</dbReference>
<protein>
    <submittedName>
        <fullName evidence="4">40S ribosomal protein S15a-1-like</fullName>
    </submittedName>
</protein>
<dbReference type="AlphaFoldDB" id="A0A6L2LSY7"/>
<evidence type="ECO:0000256" key="2">
    <source>
        <dbReference type="ARBA" id="ARBA00022980"/>
    </source>
</evidence>
<dbReference type="GO" id="GO:0006412">
    <property type="term" value="P:translation"/>
    <property type="evidence" value="ECO:0007669"/>
    <property type="project" value="InterPro"/>
</dbReference>
<gene>
    <name evidence="4" type="ORF">Tci_036237</name>
</gene>
<sequence length="856" mass="97384">MGLGEHKRGNGLLMQFAKVNQFAKPELATGGVGFSQIRPTWTRLRVSARNGYIDRFSRIHDEDLKETVTLKTDWLDNQDATIRDDWNKSFGNNNRRDSNLKIFIPSVCQIPLCKTKRGGLKDTYPDDILAHVLKRKNTNPSTEVKDIVVGSAFRSGSQREIECELAALYVGFLAFYFVRMVTVSILNDALKSMYNAEKRGKRQVMTMPSSKVIIKFLIVMQKHAVGPCNGKKLIKTPVDSSQGTGKWFGHGAPDVMDWIGFGLGPRECSSHVELMAKCENRSPQQTSNIPATTSINLSQFYHVFVEQGTPNFMGLENQDAAIRDDSNKSYGNNNRRDSNLKIFIPSVCQISLFKTKRDGLKDTYPDDILAPVLKHAQPGDTNELFQKLLEDLQIIREELSEYINSLSWNYPIFFNDNEDHSVQYKEYLENSSNEIAASNSNQEKEKPPQDFDIHQLVREECCIEVCKKQKQNMENTMLELVEVYRQKEFYCMHDNVDDLIESALNSKLLSINLNSQRLDKKKQEVKNIVEQPTKRETRIEKSLQNFRVVHKKSSISLKNTSQISLIHAIAPILPNKEPEYSLNMGYEHLSTTPETESDEVTESSVKNLVLIPSEYEVTSDDESEYDVPIKDDSSPALTTFSNPLFDYNDDFTSNDDESLPDEDVPIENFNEFSSELAHINPILPEIKEADFDLEEEILKDSDSFMDEIDLFLATDELLPPNIESDGYDSEGDIHFLEELLVDDSIPIPENDSSSFDHQNDLLFPRPLPKPPDVESFFDLEPELISAVMNVINELNEDECFDPGGDIDIFAVVEDDDYFPFKFVIRIFLPYLIYLEVSPLLLSAGSEDTIFDPGISV</sequence>
<name>A0A6L2LSY7_TANCI</name>
<organism evidence="4">
    <name type="scientific">Tanacetum cinerariifolium</name>
    <name type="common">Dalmatian daisy</name>
    <name type="synonym">Chrysanthemum cinerariifolium</name>
    <dbReference type="NCBI Taxonomy" id="118510"/>
    <lineage>
        <taxon>Eukaryota</taxon>
        <taxon>Viridiplantae</taxon>
        <taxon>Streptophyta</taxon>
        <taxon>Embryophyta</taxon>
        <taxon>Tracheophyta</taxon>
        <taxon>Spermatophyta</taxon>
        <taxon>Magnoliopsida</taxon>
        <taxon>eudicotyledons</taxon>
        <taxon>Gunneridae</taxon>
        <taxon>Pentapetalae</taxon>
        <taxon>asterids</taxon>
        <taxon>campanulids</taxon>
        <taxon>Asterales</taxon>
        <taxon>Asteraceae</taxon>
        <taxon>Asteroideae</taxon>
        <taxon>Anthemideae</taxon>
        <taxon>Anthemidinae</taxon>
        <taxon>Tanacetum</taxon>
    </lineage>
</organism>
<dbReference type="Gene3D" id="3.30.1370.30">
    <property type="match status" value="1"/>
</dbReference>
<dbReference type="InterPro" id="IPR000630">
    <property type="entry name" value="Ribosomal_uS8"/>
</dbReference>
<proteinExistence type="inferred from homology"/>